<dbReference type="AlphaFoldDB" id="A0A2H0W2T3"/>
<keyword evidence="1" id="KW-0812">Transmembrane</keyword>
<keyword evidence="1" id="KW-0472">Membrane</keyword>
<name>A0A2H0W2T3_9BACT</name>
<evidence type="ECO:0000256" key="1">
    <source>
        <dbReference type="SAM" id="Phobius"/>
    </source>
</evidence>
<proteinExistence type="predicted"/>
<gene>
    <name evidence="2" type="ORF">COT81_00005</name>
</gene>
<keyword evidence="1" id="KW-1133">Transmembrane helix</keyword>
<evidence type="ECO:0000313" key="2">
    <source>
        <dbReference type="EMBL" id="PIS05617.1"/>
    </source>
</evidence>
<dbReference type="EMBL" id="PEZZ01000001">
    <property type="protein sequence ID" value="PIS05617.1"/>
    <property type="molecule type" value="Genomic_DNA"/>
</dbReference>
<protein>
    <submittedName>
        <fullName evidence="2">Uncharacterized protein</fullName>
    </submittedName>
</protein>
<evidence type="ECO:0000313" key="3">
    <source>
        <dbReference type="Proteomes" id="UP000230935"/>
    </source>
</evidence>
<organism evidence="2 3">
    <name type="scientific">Candidatus Buchananbacteria bacterium CG10_big_fil_rev_8_21_14_0_10_42_9</name>
    <dbReference type="NCBI Taxonomy" id="1974526"/>
    <lineage>
        <taxon>Bacteria</taxon>
        <taxon>Candidatus Buchananiibacteriota</taxon>
    </lineage>
</organism>
<comment type="caution">
    <text evidence="2">The sequence shown here is derived from an EMBL/GenBank/DDBJ whole genome shotgun (WGS) entry which is preliminary data.</text>
</comment>
<reference evidence="3" key="1">
    <citation type="submission" date="2017-09" db="EMBL/GenBank/DDBJ databases">
        <title>Depth-based differentiation of microbial function through sediment-hosted aquifers and enrichment of novel symbionts in the deep terrestrial subsurface.</title>
        <authorList>
            <person name="Probst A.J."/>
            <person name="Ladd B."/>
            <person name="Jarett J.K."/>
            <person name="Geller-Mcgrath D.E."/>
            <person name="Sieber C.M.K."/>
            <person name="Emerson J.B."/>
            <person name="Anantharaman K."/>
            <person name="Thomas B.C."/>
            <person name="Malmstrom R."/>
            <person name="Stieglmeier M."/>
            <person name="Klingl A."/>
            <person name="Woyke T."/>
            <person name="Ryan C.M."/>
            <person name="Banfield J.F."/>
        </authorList>
    </citation>
    <scope>NUCLEOTIDE SEQUENCE [LARGE SCALE GENOMIC DNA]</scope>
</reference>
<accession>A0A2H0W2T3</accession>
<feature type="transmembrane region" description="Helical" evidence="1">
    <location>
        <begin position="58"/>
        <end position="84"/>
    </location>
</feature>
<sequence>MPVFQDQNAEPKRPIMLYYESMPSESVGGPGSPYHNVSNFQLKLSYWYITHKIQLRKILMVVLIIFDILIFSFVFWSIINLYFITYNDHQLVLRSLSQDLIDYKSFREAYAPVPLQIVGVRVITSSSGESDILVRVKNPNFKLAVSKVDYKIFADGAEVASGSTFVLPDTEKFFAGYNVANLARNADIQLQLEKVNWRRVDNYEAIAAERLRFEIIDTEYIPPNNSSIAGRLPVSIAQAEVRNNSAFNYWQVGFFTAVYSGQELVGVNYSTVEPFRSGETKLIEARWFSLLGNISQIEVILDVNILDPNSIMELELK</sequence>
<dbReference type="Proteomes" id="UP000230935">
    <property type="component" value="Unassembled WGS sequence"/>
</dbReference>